<dbReference type="AlphaFoldDB" id="A0A1J4JM73"/>
<dbReference type="VEuPathDB" id="TrichDB:TRFO_34964"/>
<evidence type="ECO:0000256" key="1">
    <source>
        <dbReference type="PROSITE-ProRule" id="PRU00175"/>
    </source>
</evidence>
<keyword evidence="1" id="KW-0862">Zinc</keyword>
<dbReference type="PROSITE" id="PS50089">
    <property type="entry name" value="ZF_RING_2"/>
    <property type="match status" value="1"/>
</dbReference>
<evidence type="ECO:0000256" key="2">
    <source>
        <dbReference type="SAM" id="Coils"/>
    </source>
</evidence>
<evidence type="ECO:0000313" key="4">
    <source>
        <dbReference type="EMBL" id="OHS98629.1"/>
    </source>
</evidence>
<keyword evidence="5" id="KW-1185">Reference proteome</keyword>
<dbReference type="InterPro" id="IPR013083">
    <property type="entry name" value="Znf_RING/FYVE/PHD"/>
</dbReference>
<protein>
    <recommendedName>
        <fullName evidence="3">RING-type domain-containing protein</fullName>
    </recommendedName>
</protein>
<reference evidence="4" key="1">
    <citation type="submission" date="2016-10" db="EMBL/GenBank/DDBJ databases">
        <authorList>
            <person name="Benchimol M."/>
            <person name="Almeida L.G."/>
            <person name="Vasconcelos A.T."/>
            <person name="Perreira-Neves A."/>
            <person name="Rosa I.A."/>
            <person name="Tasca T."/>
            <person name="Bogo M.R."/>
            <person name="de Souza W."/>
        </authorList>
    </citation>
    <scope>NUCLEOTIDE SEQUENCE [LARGE SCALE GENOMIC DNA]</scope>
    <source>
        <strain evidence="4">K</strain>
    </source>
</reference>
<keyword evidence="1" id="KW-0863">Zinc-finger</keyword>
<comment type="caution">
    <text evidence="4">The sequence shown here is derived from an EMBL/GenBank/DDBJ whole genome shotgun (WGS) entry which is preliminary data.</text>
</comment>
<evidence type="ECO:0000259" key="3">
    <source>
        <dbReference type="PROSITE" id="PS50089"/>
    </source>
</evidence>
<name>A0A1J4JM73_9EUKA</name>
<feature type="domain" description="RING-type" evidence="3">
    <location>
        <begin position="528"/>
        <end position="597"/>
    </location>
</feature>
<dbReference type="EMBL" id="MLAK01001045">
    <property type="protein sequence ID" value="OHS98629.1"/>
    <property type="molecule type" value="Genomic_DNA"/>
</dbReference>
<dbReference type="RefSeq" id="XP_068351766.1">
    <property type="nucleotide sequence ID" value="XM_068509970.1"/>
</dbReference>
<dbReference type="Gene3D" id="3.30.40.10">
    <property type="entry name" value="Zinc/RING finger domain, C3HC4 (zinc finger)"/>
    <property type="match status" value="1"/>
</dbReference>
<evidence type="ECO:0000313" key="5">
    <source>
        <dbReference type="Proteomes" id="UP000179807"/>
    </source>
</evidence>
<proteinExistence type="predicted"/>
<dbReference type="Proteomes" id="UP000179807">
    <property type="component" value="Unassembled WGS sequence"/>
</dbReference>
<dbReference type="InterPro" id="IPR001841">
    <property type="entry name" value="Znf_RING"/>
</dbReference>
<gene>
    <name evidence="4" type="ORF">TRFO_34964</name>
</gene>
<dbReference type="GeneID" id="94844674"/>
<organism evidence="4 5">
    <name type="scientific">Tritrichomonas foetus</name>
    <dbReference type="NCBI Taxonomy" id="1144522"/>
    <lineage>
        <taxon>Eukaryota</taxon>
        <taxon>Metamonada</taxon>
        <taxon>Parabasalia</taxon>
        <taxon>Tritrichomonadida</taxon>
        <taxon>Tritrichomonadidae</taxon>
        <taxon>Tritrichomonas</taxon>
    </lineage>
</organism>
<keyword evidence="1" id="KW-0479">Metal-binding</keyword>
<feature type="coiled-coil region" evidence="2">
    <location>
        <begin position="481"/>
        <end position="515"/>
    </location>
</feature>
<accession>A0A1J4JM73</accession>
<dbReference type="GO" id="GO:0008270">
    <property type="term" value="F:zinc ion binding"/>
    <property type="evidence" value="ECO:0007669"/>
    <property type="project" value="UniProtKB-KW"/>
</dbReference>
<dbReference type="SMART" id="SM00184">
    <property type="entry name" value="RING"/>
    <property type="match status" value="1"/>
</dbReference>
<sequence>MSFFFFNETTFNNCDPFPPFISANSNYIVFLNYHNISIYPISSFVIEENRNKFDFLILSNRKIEGILNCSNNNDLYVNLYNKSVQFILTQFYIIIFSKYYILAISLETGNVAIRYPFRDMVIESIFPDDVNNSFYIITNKNVFQGHILFENNSINAHPINIERESMLKQNITHYCNFNYALLYYLKNHNYHFALNLIKEKLHKSNDIIYHVILQFLYDEITIISGISQSQIFIESQDLDIDMFLKNLYIRHLRYLDQTNILKLSHKIFIESFKSESLIYEMINQKLFSQDLLFSMIQLKNQSYFQSMAIIDSKTFLKSMNHFTFPIEKIFQSLLLLSKFINSETIIKYIDYFIERNKFSLFMEIILMGKCEQNLICNIDEIIYQIINRIYVELLDPIGILEKCKSKGFYKTGYLLAMRNNMHYIAKQCAKKSKDRKLIYDMENHFNIIYGNNYLIKSLEENHKVSLKDKLKQKGNTQIAIANELRNVNKEIKITRNQIKKEAQQFAYMKKELKKEDASKSSINTSFFCSNCKLMIHEKEYIEMPCGHIFHIQCMKKLLKMLGIIVTNDYEIFDKMANKTQNDDIDLNNMLFQDCPMCGMISTQICSEHYIFANKWNYDININETKSDLF</sequence>
<keyword evidence="2" id="KW-0175">Coiled coil</keyword>